<keyword evidence="3" id="KW-1185">Reference proteome</keyword>
<evidence type="ECO:0000256" key="1">
    <source>
        <dbReference type="SAM" id="MobiDB-lite"/>
    </source>
</evidence>
<sequence>MTSEQLMSISVIERLPPSKGNKSLVSLSEQKESSKQRLDSNNQQLAHKALVSEIIQSSKVGETQNVAYSTENRSASMNQDFQTDGGTRIPWDTEEPLDTVDSQSIETQELCVLFDLSGCLIREPIGDKPIRIEEVGSIVGVEKHTFSLRDLITLTRSTQIQQRVAAVKAICNIFLSISDGTLTNDEASSVLEQFQSYYGPSALVDLLEIPNYRVFHYLLSIVSSLMYEFETNLSHIEERWNIVGFLEEDLQKLSWSDSRTSSENFNRFENVNSWKRLIIAARLVECFFLSKFLDKLHRFVNLRALRTRAYHILSQLFMSYIMYYCPQEQDLRNKVAFEMGRVLVNNSESCDDIFVAKMMTWCLMILPTWSECLRAVLKLESEKTVYYKIQSLRIVMHSTEENLSQYDVWSYLKAMIKNWKNSDYFIEALPTTQCLLLCIEYCKHKRKNNLLLDNESDVSFEISSLLEFLMQYQNQNDDEAMRFYTLLVAELLVSFFLGLSHSTRCSLQKKMDTLFNSLIDMLKHLESYLDSEIESLGVVFSQDTEKQAILFMALRVICLLERSVCLQFPNFEKFINHAWKTIVNYDNMNKEVFAVSWDIYASRHIYYMVLFLADIHMERLLDRHVLSELRNCLRLVSIAQSLGLLSICKKCYYNVFAPDSLKIAFNSWDDAKHLSSFLESQVENILQRHREFWCWTALSTFFHLETSNSDHKQQLFLLLRFYIFLVKQTDVFESMYAVFFYEIMRQLLSGTASWHLSVEQDLEELIFSLLSYDSYHSCALYLETADLGSSLVDSLIDMANSHLFSNDTIASKMTEVFQTTIFHFLLNPSYREEFRLVLWRKCVKCNVQVCDPVWITGPILHYMKPCTDDLCFIIEALGDISRGLVSGESCFFIYKTICIRVATTVFRKPHYWHLLKIILSYSSLYDIADIITEVFVSDILQDNEEYDQDPGVHSQAEVFELLQNANASEEKIKERLKLAAEHFSSFNQLLQNCPFLYSLYASIADS</sequence>
<accession>A0A9C7PUL9</accession>
<evidence type="ECO:0000313" key="3">
    <source>
        <dbReference type="Proteomes" id="UP001061958"/>
    </source>
</evidence>
<organism evidence="2 3">
    <name type="scientific">Galdieria partita</name>
    <dbReference type="NCBI Taxonomy" id="83374"/>
    <lineage>
        <taxon>Eukaryota</taxon>
        <taxon>Rhodophyta</taxon>
        <taxon>Bangiophyceae</taxon>
        <taxon>Galdieriales</taxon>
        <taxon>Galdieriaceae</taxon>
        <taxon>Galdieria</taxon>
    </lineage>
</organism>
<comment type="caution">
    <text evidence="2">The sequence shown here is derived from an EMBL/GenBank/DDBJ whole genome shotgun (WGS) entry which is preliminary data.</text>
</comment>
<feature type="region of interest" description="Disordered" evidence="1">
    <location>
        <begin position="18"/>
        <end position="42"/>
    </location>
</feature>
<feature type="compositionally biased region" description="Basic and acidic residues" evidence="1">
    <location>
        <begin position="29"/>
        <end position="38"/>
    </location>
</feature>
<dbReference type="Proteomes" id="UP001061958">
    <property type="component" value="Unassembled WGS sequence"/>
</dbReference>
<gene>
    <name evidence="2" type="ORF">GpartN1_g2023.t1</name>
</gene>
<dbReference type="EMBL" id="BQMJ01000014">
    <property type="protein sequence ID" value="GJQ10232.1"/>
    <property type="molecule type" value="Genomic_DNA"/>
</dbReference>
<reference evidence="2" key="1">
    <citation type="journal article" date="2022" name="Proc. Natl. Acad. Sci. U.S.A.">
        <title>Life cycle and functional genomics of the unicellular red alga Galdieria for elucidating algal and plant evolution and industrial use.</title>
        <authorList>
            <person name="Hirooka S."/>
            <person name="Itabashi T."/>
            <person name="Ichinose T.M."/>
            <person name="Onuma R."/>
            <person name="Fujiwara T."/>
            <person name="Yamashita S."/>
            <person name="Jong L.W."/>
            <person name="Tomita R."/>
            <person name="Iwane A.H."/>
            <person name="Miyagishima S.Y."/>
        </authorList>
    </citation>
    <scope>NUCLEOTIDE SEQUENCE</scope>
    <source>
        <strain evidence="2">NBRC 102759</strain>
    </source>
</reference>
<reference evidence="2" key="2">
    <citation type="submission" date="2022-01" db="EMBL/GenBank/DDBJ databases">
        <authorList>
            <person name="Hirooka S."/>
            <person name="Miyagishima S.Y."/>
        </authorList>
    </citation>
    <scope>NUCLEOTIDE SEQUENCE</scope>
    <source>
        <strain evidence="2">NBRC 102759</strain>
    </source>
</reference>
<dbReference type="OrthoDB" id="10393958at2759"/>
<evidence type="ECO:0000313" key="2">
    <source>
        <dbReference type="EMBL" id="GJQ10232.1"/>
    </source>
</evidence>
<dbReference type="AlphaFoldDB" id="A0A9C7PUL9"/>
<protein>
    <submittedName>
        <fullName evidence="2">Uncharacterized protein</fullName>
    </submittedName>
</protein>
<name>A0A9C7PUL9_9RHOD</name>
<proteinExistence type="predicted"/>